<evidence type="ECO:0000313" key="1">
    <source>
        <dbReference type="EMBL" id="OIQ85091.1"/>
    </source>
</evidence>
<organism evidence="1">
    <name type="scientific">mine drainage metagenome</name>
    <dbReference type="NCBI Taxonomy" id="410659"/>
    <lineage>
        <taxon>unclassified sequences</taxon>
        <taxon>metagenomes</taxon>
        <taxon>ecological metagenomes</taxon>
    </lineage>
</organism>
<gene>
    <name evidence="1" type="ORF">GALL_330870</name>
</gene>
<dbReference type="AlphaFoldDB" id="A0A1J5R5V2"/>
<sequence length="159" mass="18085">MTSTVIRLSALLLVLVSTALLQSGCGGEVNKVDLVFENNFAGLVIVRAKPDASVPFSGRVVVPKNAEINVSEKDFYGNFRINAVRQDGTRLKVVLLSTETPADDYAVWWLPDGAYIRYFYVGRRDEMEHFYRLNKERLYRVEESRLKRSGSSFELKTEK</sequence>
<reference evidence="1" key="1">
    <citation type="submission" date="2016-10" db="EMBL/GenBank/DDBJ databases">
        <title>Sequence of Gallionella enrichment culture.</title>
        <authorList>
            <person name="Poehlein A."/>
            <person name="Muehling M."/>
            <person name="Daniel R."/>
        </authorList>
    </citation>
    <scope>NUCLEOTIDE SEQUENCE</scope>
</reference>
<comment type="caution">
    <text evidence="1">The sequence shown here is derived from an EMBL/GenBank/DDBJ whole genome shotgun (WGS) entry which is preliminary data.</text>
</comment>
<accession>A0A1J5R5V2</accession>
<name>A0A1J5R5V2_9ZZZZ</name>
<proteinExistence type="predicted"/>
<protein>
    <submittedName>
        <fullName evidence="1">Uncharacterized protein</fullName>
    </submittedName>
</protein>
<dbReference type="EMBL" id="MLJW01000569">
    <property type="protein sequence ID" value="OIQ85091.1"/>
    <property type="molecule type" value="Genomic_DNA"/>
</dbReference>